<organism evidence="2 4">
    <name type="scientific">Bursaphelenchus xylophilus</name>
    <name type="common">Pinewood nematode worm</name>
    <name type="synonym">Aphelenchoides xylophilus</name>
    <dbReference type="NCBI Taxonomy" id="6326"/>
    <lineage>
        <taxon>Eukaryota</taxon>
        <taxon>Metazoa</taxon>
        <taxon>Ecdysozoa</taxon>
        <taxon>Nematoda</taxon>
        <taxon>Chromadorea</taxon>
        <taxon>Rhabditida</taxon>
        <taxon>Tylenchina</taxon>
        <taxon>Tylenchomorpha</taxon>
        <taxon>Aphelenchoidea</taxon>
        <taxon>Aphelenchoididae</taxon>
        <taxon>Bursaphelenchus</taxon>
    </lineage>
</organism>
<dbReference type="EMBL" id="CAJFCV020000004">
    <property type="protein sequence ID" value="CAG9116534.1"/>
    <property type="molecule type" value="Genomic_DNA"/>
</dbReference>
<proteinExistence type="predicted"/>
<dbReference type="GO" id="GO:0003713">
    <property type="term" value="F:transcription coactivator activity"/>
    <property type="evidence" value="ECO:0007669"/>
    <property type="project" value="InterPro"/>
</dbReference>
<dbReference type="PANTHER" id="PTHR17085:SF3">
    <property type="entry name" value="NUCLEAR RECEPTOR COACTIVATOR 4"/>
    <property type="match status" value="1"/>
</dbReference>
<dbReference type="Proteomes" id="UP000582659">
    <property type="component" value="Unassembled WGS sequence"/>
</dbReference>
<name>A0A1I7S3W3_BURXY</name>
<dbReference type="Proteomes" id="UP000659654">
    <property type="component" value="Unassembled WGS sequence"/>
</dbReference>
<protein>
    <submittedName>
        <fullName evidence="1">(pine wood nematode) hypothetical protein</fullName>
    </submittedName>
</protein>
<accession>A0A1I7S3W3</accession>
<evidence type="ECO:0000313" key="1">
    <source>
        <dbReference type="EMBL" id="CAD5226952.1"/>
    </source>
</evidence>
<evidence type="ECO:0000313" key="4">
    <source>
        <dbReference type="WBParaSite" id="BXY_0769400.1"/>
    </source>
</evidence>
<keyword evidence="3" id="KW-1185">Reference proteome</keyword>
<dbReference type="WBParaSite" id="BXY_0769400.1">
    <property type="protein sequence ID" value="BXY_0769400.1"/>
    <property type="gene ID" value="BXY_0769400"/>
</dbReference>
<dbReference type="SMR" id="A0A1I7S3W3"/>
<dbReference type="GO" id="GO:0006879">
    <property type="term" value="P:intracellular iron ion homeostasis"/>
    <property type="evidence" value="ECO:0007669"/>
    <property type="project" value="InterPro"/>
</dbReference>
<dbReference type="GO" id="GO:0009725">
    <property type="term" value="P:response to hormone"/>
    <property type="evidence" value="ECO:0007669"/>
    <property type="project" value="TreeGrafter"/>
</dbReference>
<evidence type="ECO:0000313" key="3">
    <source>
        <dbReference type="Proteomes" id="UP000659654"/>
    </source>
</evidence>
<reference evidence="1" key="2">
    <citation type="submission" date="2020-09" db="EMBL/GenBank/DDBJ databases">
        <authorList>
            <person name="Kikuchi T."/>
        </authorList>
    </citation>
    <scope>NUCLEOTIDE SEQUENCE</scope>
    <source>
        <strain evidence="1">Ka4C1</strain>
    </source>
</reference>
<dbReference type="eggNOG" id="ENOG502R8VC">
    <property type="taxonomic scope" value="Eukaryota"/>
</dbReference>
<dbReference type="InterPro" id="IPR039947">
    <property type="entry name" value="NCoA-4"/>
</dbReference>
<dbReference type="Proteomes" id="UP000095284">
    <property type="component" value="Unplaced"/>
</dbReference>
<dbReference type="PANTHER" id="PTHR17085">
    <property type="entry name" value="NUCLEAR RECEPTOR COACTIVATOR 4"/>
    <property type="match status" value="1"/>
</dbReference>
<dbReference type="OrthoDB" id="6334544at2759"/>
<sequence length="375" mass="42150">MAEIMKQRLNQKLMLLENAVARISSMKAELRTNAEKVRRDIAGAVKHQISCLRAREQELLGQLDQVVGVREESFSDQQDVLSKAIGACQNSLETMKATGEENLASVEKALIRLNALSLKPKGNPSIAFEFDSTESRLVTSTFGKLFTDVHNQLESLPMDMEMYEDDFLSHKSVMKLPMDKESSQSTASEDSNCSFEVIDPALIDKSLPIVGAYIDQVVNSSNNKWLREDCQTPTAPQLFSKRDSYHSLPMDAFRPPSVTSHTDEFKFGNVIREIQDSENKKWLLQTPASTSVEDISQKLSSRLCLSSPTVSVIKKSDSEWLLKPKLTPSLEHVPYSNSTGHQVPPGYNHVPFLREIMESKENQSQSIDRNKWLAK</sequence>
<evidence type="ECO:0000313" key="2">
    <source>
        <dbReference type="Proteomes" id="UP000095284"/>
    </source>
</evidence>
<dbReference type="EMBL" id="CAJFDI010000004">
    <property type="protein sequence ID" value="CAD5226952.1"/>
    <property type="molecule type" value="Genomic_DNA"/>
</dbReference>
<reference evidence="4" key="1">
    <citation type="submission" date="2016-11" db="UniProtKB">
        <authorList>
            <consortium name="WormBaseParasite"/>
        </authorList>
    </citation>
    <scope>IDENTIFICATION</scope>
</reference>
<gene>
    <name evidence="1" type="ORF">BXYJ_LOCUS9497</name>
</gene>
<dbReference type="AlphaFoldDB" id="A0A1I7S3W3"/>